<gene>
    <name evidence="10" type="primary">LOC115735103</name>
</gene>
<dbReference type="Gene3D" id="1.10.20.10">
    <property type="entry name" value="Histone, subunit A"/>
    <property type="match status" value="1"/>
</dbReference>
<organism evidence="9 10">
    <name type="scientific">Rhodamnia argentea</name>
    <dbReference type="NCBI Taxonomy" id="178133"/>
    <lineage>
        <taxon>Eukaryota</taxon>
        <taxon>Viridiplantae</taxon>
        <taxon>Streptophyta</taxon>
        <taxon>Embryophyta</taxon>
        <taxon>Tracheophyta</taxon>
        <taxon>Spermatophyta</taxon>
        <taxon>Magnoliopsida</taxon>
        <taxon>eudicotyledons</taxon>
        <taxon>Gunneridae</taxon>
        <taxon>Pentapetalae</taxon>
        <taxon>rosids</taxon>
        <taxon>malvids</taxon>
        <taxon>Myrtales</taxon>
        <taxon>Myrtaceae</taxon>
        <taxon>Myrtoideae</taxon>
        <taxon>Myrteae</taxon>
        <taxon>Australasian group</taxon>
        <taxon>Rhodamnia</taxon>
    </lineage>
</organism>
<accession>A0A8B8NHU2</accession>
<keyword evidence="4" id="KW-0805">Transcription regulation</keyword>
<dbReference type="PANTHER" id="PTHR46338:SF1">
    <property type="entry name" value="TRANSCRIPTION INITIATION FACTOR TFIID SUBUNIT 8"/>
    <property type="match status" value="1"/>
</dbReference>
<dbReference type="KEGG" id="rarg:115735103"/>
<dbReference type="GO" id="GO:0046982">
    <property type="term" value="F:protein heterodimerization activity"/>
    <property type="evidence" value="ECO:0007669"/>
    <property type="project" value="InterPro"/>
</dbReference>
<evidence type="ECO:0000313" key="9">
    <source>
        <dbReference type="Proteomes" id="UP000827889"/>
    </source>
</evidence>
<dbReference type="Proteomes" id="UP000827889">
    <property type="component" value="Chromosome 10"/>
</dbReference>
<evidence type="ECO:0000256" key="4">
    <source>
        <dbReference type="ARBA" id="ARBA00023015"/>
    </source>
</evidence>
<dbReference type="InterPro" id="IPR006565">
    <property type="entry name" value="BTP"/>
</dbReference>
<evidence type="ECO:0000256" key="6">
    <source>
        <dbReference type="ARBA" id="ARBA00023242"/>
    </source>
</evidence>
<dbReference type="Pfam" id="PF10406">
    <property type="entry name" value="TAF8_C"/>
    <property type="match status" value="1"/>
</dbReference>
<feature type="region of interest" description="Disordered" evidence="7">
    <location>
        <begin position="222"/>
        <end position="243"/>
    </location>
</feature>
<comment type="subcellular location">
    <subcellularLocation>
        <location evidence="1">Nucleus</location>
    </subcellularLocation>
</comment>
<dbReference type="PANTHER" id="PTHR46338">
    <property type="entry name" value="TRANSCRIPTION INITIATION FACTOR TFIID SUBUNIT 8"/>
    <property type="match status" value="1"/>
</dbReference>
<feature type="domain" description="Bromodomain associated" evidence="8">
    <location>
        <begin position="26"/>
        <end position="102"/>
    </location>
</feature>
<proteinExistence type="inferred from homology"/>
<dbReference type="GO" id="GO:0005669">
    <property type="term" value="C:transcription factor TFIID complex"/>
    <property type="evidence" value="ECO:0007669"/>
    <property type="project" value="InterPro"/>
</dbReference>
<dbReference type="InterPro" id="IPR019473">
    <property type="entry name" value="TFIID_su8_C"/>
</dbReference>
<feature type="region of interest" description="Disordered" evidence="7">
    <location>
        <begin position="1"/>
        <end position="22"/>
    </location>
</feature>
<evidence type="ECO:0000256" key="1">
    <source>
        <dbReference type="ARBA" id="ARBA00004123"/>
    </source>
</evidence>
<dbReference type="Pfam" id="PF07524">
    <property type="entry name" value="Bromo_TP"/>
    <property type="match status" value="1"/>
</dbReference>
<dbReference type="OrthoDB" id="436852at2759"/>
<evidence type="ECO:0000256" key="2">
    <source>
        <dbReference type="ARBA" id="ARBA00008767"/>
    </source>
</evidence>
<dbReference type="SMART" id="SM00576">
    <property type="entry name" value="BTP"/>
    <property type="match status" value="1"/>
</dbReference>
<sequence>MNNGGVNTTTGNETKADAPGGRAKADDFARAVSRVAVAQICEGVGFESVRDSGLDSLSDIAIRYLHDIGKAASFYANISGRTHCNVFDIIRALEDLGNFQGFSGASGVSHCLASSGTVMEILDYAQSAEEVPFNQSIARFPVARDRRLIPSFTQMGETPPGKHVPAWLPALPDPHTYKQTPVWNERKSDLRADKIEQARQRRNAERSLLNLQQRLAQFGSAGASTSNIAQHHQPKELKADEGNPYLTTPLPPGEKEVASVNLPVMLSNGPTKENSLSVLETFAPAIEAVKDRFCEDGDGDDNKVLPDKRPAIHFKFKTGKKVFGQSSDLNLHNKYLSRPVSLIGREEERDDKKRRAEYILRQAMENPQELTQM</sequence>
<evidence type="ECO:0000256" key="7">
    <source>
        <dbReference type="SAM" id="MobiDB-lite"/>
    </source>
</evidence>
<comment type="similarity">
    <text evidence="2">Belongs to the TAF8 family.</text>
</comment>
<evidence type="ECO:0000313" key="10">
    <source>
        <dbReference type="RefSeq" id="XP_030522046.1"/>
    </source>
</evidence>
<evidence type="ECO:0000259" key="8">
    <source>
        <dbReference type="SMART" id="SM00576"/>
    </source>
</evidence>
<reference evidence="10" key="1">
    <citation type="submission" date="2025-08" db="UniProtKB">
        <authorList>
            <consortium name="RefSeq"/>
        </authorList>
    </citation>
    <scope>IDENTIFICATION</scope>
    <source>
        <tissue evidence="10">Leaf</tissue>
    </source>
</reference>
<keyword evidence="6" id="KW-0539">Nucleus</keyword>
<evidence type="ECO:0000256" key="5">
    <source>
        <dbReference type="ARBA" id="ARBA00023163"/>
    </source>
</evidence>
<dbReference type="InterPro" id="IPR037818">
    <property type="entry name" value="TAF8"/>
</dbReference>
<dbReference type="SUPFAM" id="SSF47113">
    <property type="entry name" value="Histone-fold"/>
    <property type="match status" value="1"/>
</dbReference>
<dbReference type="CDD" id="cd08049">
    <property type="entry name" value="TAF8"/>
    <property type="match status" value="1"/>
</dbReference>
<name>A0A8B8NHU2_9MYRT</name>
<evidence type="ECO:0000256" key="3">
    <source>
        <dbReference type="ARBA" id="ARBA00017307"/>
    </source>
</evidence>
<keyword evidence="9" id="KW-1185">Reference proteome</keyword>
<dbReference type="AlphaFoldDB" id="A0A8B8NHU2"/>
<dbReference type="GeneID" id="115735103"/>
<protein>
    <recommendedName>
        <fullName evidence="3">Transcription initiation factor TFIID subunit 8</fullName>
    </recommendedName>
</protein>
<dbReference type="InterPro" id="IPR009072">
    <property type="entry name" value="Histone-fold"/>
</dbReference>
<keyword evidence="5" id="KW-0804">Transcription</keyword>
<dbReference type="RefSeq" id="XP_030522046.1">
    <property type="nucleotide sequence ID" value="XM_030666186.2"/>
</dbReference>
<feature type="compositionally biased region" description="Low complexity" evidence="7">
    <location>
        <begin position="1"/>
        <end position="13"/>
    </location>
</feature>